<protein>
    <recommendedName>
        <fullName evidence="6">Thioredoxin</fullName>
    </recommendedName>
</protein>
<evidence type="ECO:0000256" key="1">
    <source>
        <dbReference type="ARBA" id="ARBA00008987"/>
    </source>
</evidence>
<dbReference type="Proteomes" id="UP001484097">
    <property type="component" value="Unassembled WGS sequence"/>
</dbReference>
<dbReference type="InterPro" id="IPR017937">
    <property type="entry name" value="Thioredoxin_CS"/>
</dbReference>
<feature type="domain" description="Thioredoxin" evidence="8">
    <location>
        <begin position="1"/>
        <end position="105"/>
    </location>
</feature>
<keyword evidence="4" id="KW-1015">Disulfide bond</keyword>
<evidence type="ECO:0000256" key="6">
    <source>
        <dbReference type="NCBIfam" id="TIGR01068"/>
    </source>
</evidence>
<evidence type="ECO:0000256" key="7">
    <source>
        <dbReference type="SAM" id="MobiDB-lite"/>
    </source>
</evidence>
<dbReference type="Pfam" id="PF00085">
    <property type="entry name" value="Thioredoxin"/>
    <property type="match status" value="1"/>
</dbReference>
<reference evidence="9 10" key="1">
    <citation type="submission" date="2024-05" db="EMBL/GenBank/DDBJ databases">
        <authorList>
            <person name="Yi C."/>
        </authorList>
    </citation>
    <scope>NUCLEOTIDE SEQUENCE [LARGE SCALE GENOMIC DNA]</scope>
    <source>
        <strain evidence="9 10">XS13</strain>
    </source>
</reference>
<comment type="similarity">
    <text evidence="1">Belongs to the thioredoxin family.</text>
</comment>
<feature type="region of interest" description="Disordered" evidence="7">
    <location>
        <begin position="117"/>
        <end position="139"/>
    </location>
</feature>
<keyword evidence="10" id="KW-1185">Reference proteome</keyword>
<dbReference type="SUPFAM" id="SSF52833">
    <property type="entry name" value="Thioredoxin-like"/>
    <property type="match status" value="1"/>
</dbReference>
<evidence type="ECO:0000256" key="4">
    <source>
        <dbReference type="ARBA" id="ARBA00023157"/>
    </source>
</evidence>
<accession>A0ABV0IG14</accession>
<keyword evidence="2" id="KW-0813">Transport</keyword>
<dbReference type="EMBL" id="JBDXMX010000002">
    <property type="protein sequence ID" value="MEO9247096.1"/>
    <property type="molecule type" value="Genomic_DNA"/>
</dbReference>
<dbReference type="PROSITE" id="PS51352">
    <property type="entry name" value="THIOREDOXIN_2"/>
    <property type="match status" value="1"/>
</dbReference>
<keyword evidence="5" id="KW-0676">Redox-active center</keyword>
<dbReference type="InterPro" id="IPR005746">
    <property type="entry name" value="Thioredoxin"/>
</dbReference>
<dbReference type="PANTHER" id="PTHR45663">
    <property type="entry name" value="GEO12009P1"/>
    <property type="match status" value="1"/>
</dbReference>
<dbReference type="PRINTS" id="PR00421">
    <property type="entry name" value="THIOREDOXIN"/>
</dbReference>
<dbReference type="PROSITE" id="PS00194">
    <property type="entry name" value="THIOREDOXIN_1"/>
    <property type="match status" value="1"/>
</dbReference>
<dbReference type="PANTHER" id="PTHR45663:SF40">
    <property type="entry name" value="THIOREDOXIN 2"/>
    <property type="match status" value="1"/>
</dbReference>
<keyword evidence="3" id="KW-0249">Electron transport</keyword>
<dbReference type="NCBIfam" id="TIGR01068">
    <property type="entry name" value="thioredoxin"/>
    <property type="match status" value="1"/>
</dbReference>
<evidence type="ECO:0000313" key="10">
    <source>
        <dbReference type="Proteomes" id="UP001484097"/>
    </source>
</evidence>
<name>A0ABV0IG14_9MICC</name>
<evidence type="ECO:0000256" key="2">
    <source>
        <dbReference type="ARBA" id="ARBA00022448"/>
    </source>
</evidence>
<evidence type="ECO:0000256" key="5">
    <source>
        <dbReference type="ARBA" id="ARBA00023284"/>
    </source>
</evidence>
<dbReference type="InterPro" id="IPR013766">
    <property type="entry name" value="Thioredoxin_domain"/>
</dbReference>
<dbReference type="InterPro" id="IPR036249">
    <property type="entry name" value="Thioredoxin-like_sf"/>
</dbReference>
<comment type="caution">
    <text evidence="9">The sequence shown here is derived from an EMBL/GenBank/DDBJ whole genome shotgun (WGS) entry which is preliminary data.</text>
</comment>
<evidence type="ECO:0000256" key="3">
    <source>
        <dbReference type="ARBA" id="ARBA00022982"/>
    </source>
</evidence>
<dbReference type="RefSeq" id="WP_347919491.1">
    <property type="nucleotide sequence ID" value="NZ_JBDXMX010000002.1"/>
</dbReference>
<dbReference type="Gene3D" id="3.40.30.10">
    <property type="entry name" value="Glutaredoxin"/>
    <property type="match status" value="1"/>
</dbReference>
<proteinExistence type="inferred from homology"/>
<evidence type="ECO:0000313" key="9">
    <source>
        <dbReference type="EMBL" id="MEO9247096.1"/>
    </source>
</evidence>
<gene>
    <name evidence="9" type="primary">trxA</name>
    <name evidence="9" type="ORF">ABDK96_05340</name>
</gene>
<sequence>MATVDLTVDSFGTTVAENDTVLVDFWAAWCGPCRQFAPVFEEASAKHEDVVFAKVDTEAEQQLAAMAGITSIPTLMAFRGGVLVFSQAGALPGSALKDLLTQVKGLDIAEVRRLAQEQADRESARGGQAEEPSVDEAVESAADQLNALHGR</sequence>
<organism evidence="9 10">
    <name type="scientific">Citricoccus nitrophenolicus</name>
    <dbReference type="NCBI Taxonomy" id="863575"/>
    <lineage>
        <taxon>Bacteria</taxon>
        <taxon>Bacillati</taxon>
        <taxon>Actinomycetota</taxon>
        <taxon>Actinomycetes</taxon>
        <taxon>Micrococcales</taxon>
        <taxon>Micrococcaceae</taxon>
        <taxon>Citricoccus</taxon>
    </lineage>
</organism>
<evidence type="ECO:0000259" key="8">
    <source>
        <dbReference type="PROSITE" id="PS51352"/>
    </source>
</evidence>
<dbReference type="CDD" id="cd02947">
    <property type="entry name" value="TRX_family"/>
    <property type="match status" value="1"/>
</dbReference>